<dbReference type="PANTHER" id="PTHR23324:SF83">
    <property type="entry name" value="SEC14-LIKE PROTEIN 2"/>
    <property type="match status" value="1"/>
</dbReference>
<dbReference type="GO" id="GO:0005737">
    <property type="term" value="C:cytoplasm"/>
    <property type="evidence" value="ECO:0007669"/>
    <property type="project" value="TreeGrafter"/>
</dbReference>
<reference evidence="3" key="1">
    <citation type="submission" date="2021-06" db="EMBL/GenBank/DDBJ databases">
        <authorList>
            <person name="Hodson N. C."/>
            <person name="Mongue J. A."/>
            <person name="Jaron S. K."/>
        </authorList>
    </citation>
    <scope>NUCLEOTIDE SEQUENCE</scope>
</reference>
<protein>
    <submittedName>
        <fullName evidence="3">Uncharacterized protein</fullName>
    </submittedName>
</protein>
<gene>
    <name evidence="3" type="ORF">AFUS01_LOCUS25871</name>
</gene>
<sequence length="388" mass="45401">MSGLGATIEELDKVSKFRTRVGKIYPEPDEKLLPWLRARDLDLVKAEQMLRRHLIWRRNNEIENLKHWRSPKVFFPYMQFGFDKEGCPVFLMPIGRWEIRSAIESGDIVPALRFIYQALETIISSTNKTGIYQGTVICDFDGFGYRQIAHRTVLQGMLEVLRVFEANYPEVLKAAYVINAPTIFNYLFTLIKPLLNSRTLAKVQIFGPNKQKWQEVILRQIDADQIPPFWGGSKPGRDEFCSDDWFMEPLPPNFFKRNGFNFDEFGEEWNSLKVPAREKVLFEYFVKPGSDSMLKWAFKTDGYDIGFAISYGDDDEEDYPVKYDRINSHQSREEGFLNLDRPGKYTVQFDNSYSRTRAKTLHYCIEVTQDPCDENFNEISMDEQVEKK</sequence>
<dbReference type="AlphaFoldDB" id="A0A8J2PB06"/>
<evidence type="ECO:0000313" key="4">
    <source>
        <dbReference type="Proteomes" id="UP000708208"/>
    </source>
</evidence>
<dbReference type="PANTHER" id="PTHR23324">
    <property type="entry name" value="SEC14 RELATED PROTEIN"/>
    <property type="match status" value="1"/>
</dbReference>
<dbReference type="InterPro" id="IPR001251">
    <property type="entry name" value="CRAL-TRIO_dom"/>
</dbReference>
<feature type="domain" description="GOLD" evidence="2">
    <location>
        <begin position="267"/>
        <end position="367"/>
    </location>
</feature>
<dbReference type="OrthoDB" id="1434354at2759"/>
<dbReference type="EMBL" id="CAJVCH010338017">
    <property type="protein sequence ID" value="CAG7815173.1"/>
    <property type="molecule type" value="Genomic_DNA"/>
</dbReference>
<dbReference type="Proteomes" id="UP000708208">
    <property type="component" value="Unassembled WGS sequence"/>
</dbReference>
<dbReference type="SMART" id="SM00516">
    <property type="entry name" value="SEC14"/>
    <property type="match status" value="1"/>
</dbReference>
<dbReference type="CDD" id="cd00170">
    <property type="entry name" value="SEC14"/>
    <property type="match status" value="1"/>
</dbReference>
<name>A0A8J2PB06_9HEXA</name>
<evidence type="ECO:0000259" key="2">
    <source>
        <dbReference type="PROSITE" id="PS50866"/>
    </source>
</evidence>
<organism evidence="3 4">
    <name type="scientific">Allacma fusca</name>
    <dbReference type="NCBI Taxonomy" id="39272"/>
    <lineage>
        <taxon>Eukaryota</taxon>
        <taxon>Metazoa</taxon>
        <taxon>Ecdysozoa</taxon>
        <taxon>Arthropoda</taxon>
        <taxon>Hexapoda</taxon>
        <taxon>Collembola</taxon>
        <taxon>Symphypleona</taxon>
        <taxon>Sminthuridae</taxon>
        <taxon>Allacma</taxon>
    </lineage>
</organism>
<keyword evidence="4" id="KW-1185">Reference proteome</keyword>
<dbReference type="InterPro" id="IPR051064">
    <property type="entry name" value="SEC14/CRAL-TRIO_domain"/>
</dbReference>
<dbReference type="PROSITE" id="PS50866">
    <property type="entry name" value="GOLD"/>
    <property type="match status" value="1"/>
</dbReference>
<accession>A0A8J2PB06</accession>
<dbReference type="InterPro" id="IPR009038">
    <property type="entry name" value="GOLD_dom"/>
</dbReference>
<evidence type="ECO:0000313" key="3">
    <source>
        <dbReference type="EMBL" id="CAG7815173.1"/>
    </source>
</evidence>
<feature type="domain" description="CRAL-TRIO" evidence="1">
    <location>
        <begin position="67"/>
        <end position="238"/>
    </location>
</feature>
<proteinExistence type="predicted"/>
<comment type="caution">
    <text evidence="3">The sequence shown here is derived from an EMBL/GenBank/DDBJ whole genome shotgun (WGS) entry which is preliminary data.</text>
</comment>
<dbReference type="Pfam" id="PF00650">
    <property type="entry name" value="CRAL_TRIO"/>
    <property type="match status" value="1"/>
</dbReference>
<evidence type="ECO:0000259" key="1">
    <source>
        <dbReference type="PROSITE" id="PS50191"/>
    </source>
</evidence>
<dbReference type="PROSITE" id="PS50191">
    <property type="entry name" value="CRAL_TRIO"/>
    <property type="match status" value="1"/>
</dbReference>